<name>A0A928V3M3_9GAMM</name>
<evidence type="ECO:0000313" key="2">
    <source>
        <dbReference type="Proteomes" id="UP000652567"/>
    </source>
</evidence>
<keyword evidence="2" id="KW-1185">Reference proteome</keyword>
<evidence type="ECO:0008006" key="3">
    <source>
        <dbReference type="Google" id="ProtNLM"/>
    </source>
</evidence>
<gene>
    <name evidence="1" type="ORF">C4F51_08520</name>
</gene>
<dbReference type="SUPFAM" id="SSF52141">
    <property type="entry name" value="Uracil-DNA glycosylase-like"/>
    <property type="match status" value="1"/>
</dbReference>
<dbReference type="InterPro" id="IPR036895">
    <property type="entry name" value="Uracil-DNA_glycosylase-like_sf"/>
</dbReference>
<protein>
    <recommendedName>
        <fullName evidence="3">Uracil-DNA glycosylase-like domain-containing protein</fullName>
    </recommendedName>
</protein>
<dbReference type="Gene3D" id="3.40.470.10">
    <property type="entry name" value="Uracil-DNA glycosylase-like domain"/>
    <property type="match status" value="1"/>
</dbReference>
<comment type="caution">
    <text evidence="1">The sequence shown here is derived from an EMBL/GenBank/DDBJ whole genome shotgun (WGS) entry which is preliminary data.</text>
</comment>
<reference evidence="1" key="1">
    <citation type="submission" date="2018-07" db="EMBL/GenBank/DDBJ databases">
        <title>Genome assembly of strain Ka43.</title>
        <authorList>
            <person name="Kukolya J."/>
            <person name="Nagy I."/>
            <person name="Horvath B."/>
            <person name="Toth A."/>
        </authorList>
    </citation>
    <scope>NUCLEOTIDE SEQUENCE</scope>
    <source>
        <strain evidence="1">KB43</strain>
    </source>
</reference>
<sequence length="184" mass="20639">MVEQHPFGHYSPVGAKTLIMGSFPCFNGEDYGSWFYGGSGKNFFWPLLSAVFQQPASNRTQQEALCDQHGLALTDIAGQVIRTHNNCSDSNLHILAINSESIEHCLSAGIDRIVFTSRFVWRTFLRHYPANSLSTDVLISPSPAANRHIACLPEYRQLLASQEVSSVFEYRLLKYRQAFLVNPA</sequence>
<dbReference type="Proteomes" id="UP000652567">
    <property type="component" value="Unassembled WGS sequence"/>
</dbReference>
<dbReference type="AlphaFoldDB" id="A0A928V3M3"/>
<proteinExistence type="predicted"/>
<organism evidence="1 2">
    <name type="scientific">Cellvibrio polysaccharolyticus</name>
    <dbReference type="NCBI Taxonomy" id="2082724"/>
    <lineage>
        <taxon>Bacteria</taxon>
        <taxon>Pseudomonadati</taxon>
        <taxon>Pseudomonadota</taxon>
        <taxon>Gammaproteobacteria</taxon>
        <taxon>Cellvibrionales</taxon>
        <taxon>Cellvibrionaceae</taxon>
        <taxon>Cellvibrio</taxon>
    </lineage>
</organism>
<dbReference type="EMBL" id="PRDL01000001">
    <property type="protein sequence ID" value="MBE8717228.1"/>
    <property type="molecule type" value="Genomic_DNA"/>
</dbReference>
<dbReference type="RefSeq" id="WP_193908915.1">
    <property type="nucleotide sequence ID" value="NZ_PRDL01000001.1"/>
</dbReference>
<evidence type="ECO:0000313" key="1">
    <source>
        <dbReference type="EMBL" id="MBE8717228.1"/>
    </source>
</evidence>
<accession>A0A928V3M3</accession>